<keyword evidence="6" id="KW-1185">Reference proteome</keyword>
<dbReference type="InterPro" id="IPR020845">
    <property type="entry name" value="AMP-binding_CS"/>
</dbReference>
<proteinExistence type="inferred from homology"/>
<dbReference type="FunFam" id="3.30.300.30:FF:000008">
    <property type="entry name" value="2,3-dihydroxybenzoate-AMP ligase"/>
    <property type="match status" value="1"/>
</dbReference>
<dbReference type="GO" id="GO:0016878">
    <property type="term" value="F:acid-thiol ligase activity"/>
    <property type="evidence" value="ECO:0007669"/>
    <property type="project" value="UniProtKB-ARBA"/>
</dbReference>
<dbReference type="InterPro" id="IPR045851">
    <property type="entry name" value="AMP-bd_C_sf"/>
</dbReference>
<evidence type="ECO:0000256" key="1">
    <source>
        <dbReference type="ARBA" id="ARBA00006432"/>
    </source>
</evidence>
<dbReference type="PANTHER" id="PTHR43767">
    <property type="entry name" value="LONG-CHAIN-FATTY-ACID--COA LIGASE"/>
    <property type="match status" value="1"/>
</dbReference>
<dbReference type="EMBL" id="WPIN01000001">
    <property type="protein sequence ID" value="MVM28554.1"/>
    <property type="molecule type" value="Genomic_DNA"/>
</dbReference>
<dbReference type="Gene3D" id="3.40.50.12780">
    <property type="entry name" value="N-terminal domain of ligase-like"/>
    <property type="match status" value="1"/>
</dbReference>
<gene>
    <name evidence="5" type="ORF">GO755_00820</name>
</gene>
<dbReference type="RefSeq" id="WP_157582673.1">
    <property type="nucleotide sequence ID" value="NZ_WPIN01000001.1"/>
</dbReference>
<accession>A0A7K1S405</accession>
<feature type="domain" description="AMP-binding enzyme C-terminal" evidence="4">
    <location>
        <begin position="460"/>
        <end position="535"/>
    </location>
</feature>
<evidence type="ECO:0000259" key="4">
    <source>
        <dbReference type="Pfam" id="PF13193"/>
    </source>
</evidence>
<comment type="similarity">
    <text evidence="1">Belongs to the ATP-dependent AMP-binding enzyme family.</text>
</comment>
<protein>
    <submittedName>
        <fullName evidence="5">AMP-binding protein</fullName>
    </submittedName>
</protein>
<evidence type="ECO:0000313" key="5">
    <source>
        <dbReference type="EMBL" id="MVM28554.1"/>
    </source>
</evidence>
<dbReference type="PROSITE" id="PS00455">
    <property type="entry name" value="AMP_BINDING"/>
    <property type="match status" value="1"/>
</dbReference>
<dbReference type="InterPro" id="IPR042099">
    <property type="entry name" value="ANL_N_sf"/>
</dbReference>
<sequence>MTAQIPLTTDKPGKVQPITLTQFLSQSALRFGDRPALTFMGFSITYIALTDLVNRFAQSLTDLGVQHGDRVAIMLPNMPQTVVANYAILRMGAVTVMVNPLYTIPELTYQLNDAGVETLIVLDTLVDKAKAVWPHTPLKRLIVCHSNDLIPVPSESLPAGAYRPVETGNAVFSYRELQEFHPIGQPFADQSEWNGLATLMYTGGTTGQSKGVILTHATMSSNIQLVRADWNEVWQDGQERLAAIFPMFHVGGYIGMQLLSLSYGATLILIPRPEPDTLMRLLEIDKPTVLAAVPTIYVGLLNHPNWANLDLSFIKIMATAAAPMAASIYPLLVEKCPEARLVEVWGMTELSGFATCTPLATEKVKLGSVGLPLPGCDVKIVDITTGLTALPDGQAGEICFRGPQVMLGYWNKAEATADVVREGWLYSGDIGYVDEDGWLYIVDRKKDLVIAGGYNVYPREIDDVLVSHPAILEACCIGVPDAYRGETVKAFIVCKPYKSLEADEVITYCRERLAAYKLPRQIEFVTEIPKSVVGKILRREVRRLAMLQPA</sequence>
<organism evidence="5 6">
    <name type="scientific">Spirosoma arboris</name>
    <dbReference type="NCBI Taxonomy" id="2682092"/>
    <lineage>
        <taxon>Bacteria</taxon>
        <taxon>Pseudomonadati</taxon>
        <taxon>Bacteroidota</taxon>
        <taxon>Cytophagia</taxon>
        <taxon>Cytophagales</taxon>
        <taxon>Cytophagaceae</taxon>
        <taxon>Spirosoma</taxon>
    </lineage>
</organism>
<name>A0A7K1S405_9BACT</name>
<dbReference type="CDD" id="cd05936">
    <property type="entry name" value="FC-FACS_FadD_like"/>
    <property type="match status" value="1"/>
</dbReference>
<reference evidence="5 6" key="1">
    <citation type="submission" date="2019-12" db="EMBL/GenBank/DDBJ databases">
        <title>Spirosoma sp. HMF4905 genome sequencing and assembly.</title>
        <authorList>
            <person name="Kang H."/>
            <person name="Cha I."/>
            <person name="Kim H."/>
            <person name="Joh K."/>
        </authorList>
    </citation>
    <scope>NUCLEOTIDE SEQUENCE [LARGE SCALE GENOMIC DNA]</scope>
    <source>
        <strain evidence="5 6">HMF4905</strain>
    </source>
</reference>
<evidence type="ECO:0000256" key="2">
    <source>
        <dbReference type="ARBA" id="ARBA00022598"/>
    </source>
</evidence>
<comment type="caution">
    <text evidence="5">The sequence shown here is derived from an EMBL/GenBank/DDBJ whole genome shotgun (WGS) entry which is preliminary data.</text>
</comment>
<dbReference type="InterPro" id="IPR025110">
    <property type="entry name" value="AMP-bd_C"/>
</dbReference>
<evidence type="ECO:0000313" key="6">
    <source>
        <dbReference type="Proteomes" id="UP000436006"/>
    </source>
</evidence>
<dbReference type="Pfam" id="PF00501">
    <property type="entry name" value="AMP-binding"/>
    <property type="match status" value="1"/>
</dbReference>
<dbReference type="SUPFAM" id="SSF56801">
    <property type="entry name" value="Acetyl-CoA synthetase-like"/>
    <property type="match status" value="1"/>
</dbReference>
<feature type="domain" description="AMP-dependent synthetase/ligase" evidence="3">
    <location>
        <begin position="26"/>
        <end position="410"/>
    </location>
</feature>
<keyword evidence="2" id="KW-0436">Ligase</keyword>
<dbReference type="InterPro" id="IPR050237">
    <property type="entry name" value="ATP-dep_AMP-bd_enzyme"/>
</dbReference>
<dbReference type="AlphaFoldDB" id="A0A7K1S405"/>
<dbReference type="InterPro" id="IPR000873">
    <property type="entry name" value="AMP-dep_synth/lig_dom"/>
</dbReference>
<evidence type="ECO:0000259" key="3">
    <source>
        <dbReference type="Pfam" id="PF00501"/>
    </source>
</evidence>
<dbReference type="Proteomes" id="UP000436006">
    <property type="component" value="Unassembled WGS sequence"/>
</dbReference>
<dbReference type="Pfam" id="PF13193">
    <property type="entry name" value="AMP-binding_C"/>
    <property type="match status" value="1"/>
</dbReference>
<dbReference type="Gene3D" id="3.30.300.30">
    <property type="match status" value="1"/>
</dbReference>
<dbReference type="PANTHER" id="PTHR43767:SF1">
    <property type="entry name" value="NONRIBOSOMAL PEPTIDE SYNTHASE PES1 (EUROFUNG)-RELATED"/>
    <property type="match status" value="1"/>
</dbReference>